<keyword evidence="3" id="KW-0698">rRNA processing</keyword>
<evidence type="ECO:0000256" key="2">
    <source>
        <dbReference type="ARBA" id="ARBA00010734"/>
    </source>
</evidence>
<dbReference type="EMBL" id="RQTK01000083">
    <property type="protein sequence ID" value="RUS88429.1"/>
    <property type="molecule type" value="Genomic_DNA"/>
</dbReference>
<dbReference type="InterPro" id="IPR055347">
    <property type="entry name" value="UTP6_N"/>
</dbReference>
<dbReference type="PANTHER" id="PTHR23271:SF1">
    <property type="entry name" value="U3 SMALL NUCLEOLAR RNA-ASSOCIATED PROTEIN 6 HOMOLOG"/>
    <property type="match status" value="1"/>
</dbReference>
<dbReference type="STRING" id="188477.A0A3S1HY43"/>
<dbReference type="InterPro" id="IPR003107">
    <property type="entry name" value="HAT"/>
</dbReference>
<reference evidence="8 9" key="1">
    <citation type="submission" date="2019-01" db="EMBL/GenBank/DDBJ databases">
        <title>A draft genome assembly of the solar-powered sea slug Elysia chlorotica.</title>
        <authorList>
            <person name="Cai H."/>
            <person name="Li Q."/>
            <person name="Fang X."/>
            <person name="Li J."/>
            <person name="Curtis N.E."/>
            <person name="Altenburger A."/>
            <person name="Shibata T."/>
            <person name="Feng M."/>
            <person name="Maeda T."/>
            <person name="Schwartz J.A."/>
            <person name="Shigenobu S."/>
            <person name="Lundholm N."/>
            <person name="Nishiyama T."/>
            <person name="Yang H."/>
            <person name="Hasebe M."/>
            <person name="Li S."/>
            <person name="Pierce S.K."/>
            <person name="Wang J."/>
        </authorList>
    </citation>
    <scope>NUCLEOTIDE SEQUENCE [LARGE SCALE GENOMIC DNA]</scope>
    <source>
        <strain evidence="8">EC2010</strain>
        <tissue evidence="8">Whole organism of an adult</tissue>
    </source>
</reference>
<organism evidence="8 9">
    <name type="scientific">Elysia chlorotica</name>
    <name type="common">Eastern emerald elysia</name>
    <name type="synonym">Sea slug</name>
    <dbReference type="NCBI Taxonomy" id="188477"/>
    <lineage>
        <taxon>Eukaryota</taxon>
        <taxon>Metazoa</taxon>
        <taxon>Spiralia</taxon>
        <taxon>Lophotrochozoa</taxon>
        <taxon>Mollusca</taxon>
        <taxon>Gastropoda</taxon>
        <taxon>Heterobranchia</taxon>
        <taxon>Euthyneura</taxon>
        <taxon>Panpulmonata</taxon>
        <taxon>Sacoglossa</taxon>
        <taxon>Placobranchoidea</taxon>
        <taxon>Plakobranchidae</taxon>
        <taxon>Elysia</taxon>
    </lineage>
</organism>
<dbReference type="Pfam" id="PF08640">
    <property type="entry name" value="U3_assoc_6"/>
    <property type="match status" value="1"/>
</dbReference>
<evidence type="ECO:0000256" key="3">
    <source>
        <dbReference type="ARBA" id="ARBA00022552"/>
    </source>
</evidence>
<feature type="domain" description="U3 small nucleolar RNA-associated protein 6 N-terminal" evidence="6">
    <location>
        <begin position="9"/>
        <end position="90"/>
    </location>
</feature>
<dbReference type="GO" id="GO:0034388">
    <property type="term" value="C:Pwp2p-containing subcomplex of 90S preribosome"/>
    <property type="evidence" value="ECO:0007669"/>
    <property type="project" value="TreeGrafter"/>
</dbReference>
<dbReference type="Gene3D" id="1.25.40.10">
    <property type="entry name" value="Tetratricopeptide repeat domain"/>
    <property type="match status" value="3"/>
</dbReference>
<dbReference type="InterPro" id="IPR013949">
    <property type="entry name" value="Utp6"/>
</dbReference>
<accession>A0A3S1HY43</accession>
<name>A0A3S1HY43_ELYCH</name>
<sequence>MAEYVHQTLEEMIPELEEMSRVGLFTVKETKTIMKKREGHEYKLRQLTKTKESFLNYIQYETKLLELLKLRRKKIGQENLKKGIEKSIADRIHSLYRMLTTRFKECVEFWEMHIDFSKQMNEKAYVTRLYEQALKLHARNEDLWVKAARWENSPEGNGNSQQARTVLLKGQRTNPDSEIIFLQMFLFELQLGRQVAKRKLVLGLAEETEEKQEEEKVCEPEFKLAEIVYRNGLELFPDRPDVHLKMFHLSCAVDEASRLQHKIASDLQYTYPDTPQVWNALALRHLNNIKNSSKGEASEMLARCVKVYENTLENLPTEEMWTLALTGLLNLLTLREATHCGWLLPKILSLFERSLQLGTISAELGTDLVELLLELGMTDDLPEVTSRLTDLHPRSADLWMTRMSREVKHAGKDVEAVLAAALKTVPAEESWPLWEFALNFCAAQKPEALEGLMERACRSVCPQVCLPAREWSLHWTYRQGGLKGLRNVYKSLRVMRPVSVGFYQIYIKIEAAQLEPDVKRLRSAFEEACAHFGATDTDLWLNYIQMEREVGGTDSQGGVVYERAGRSLQPDLRELFIRKHTLMGVVA</sequence>
<evidence type="ECO:0000256" key="5">
    <source>
        <dbReference type="ARBA" id="ARBA00023242"/>
    </source>
</evidence>
<dbReference type="InterPro" id="IPR011990">
    <property type="entry name" value="TPR-like_helical_dom_sf"/>
</dbReference>
<dbReference type="GO" id="GO:0000462">
    <property type="term" value="P:maturation of SSU-rRNA from tricistronic rRNA transcript (SSU-rRNA, 5.8S rRNA, LSU-rRNA)"/>
    <property type="evidence" value="ECO:0007669"/>
    <property type="project" value="InterPro"/>
</dbReference>
<dbReference type="Proteomes" id="UP000271974">
    <property type="component" value="Unassembled WGS sequence"/>
</dbReference>
<proteinExistence type="inferred from homology"/>
<dbReference type="Pfam" id="PF24892">
    <property type="entry name" value="UTP6_C"/>
    <property type="match status" value="1"/>
</dbReference>
<dbReference type="PANTHER" id="PTHR23271">
    <property type="entry name" value="HEPATOCELLULAR CARCINOMA-ASSOCIATED ANTIGEN 66"/>
    <property type="match status" value="1"/>
</dbReference>
<keyword evidence="4" id="KW-0677">Repeat</keyword>
<keyword evidence="5" id="KW-0539">Nucleus</keyword>
<gene>
    <name evidence="8" type="ORF">EGW08_003825</name>
</gene>
<keyword evidence="9" id="KW-1185">Reference proteome</keyword>
<comment type="subcellular location">
    <subcellularLocation>
        <location evidence="1">Nucleus</location>
        <location evidence="1">Nucleolus</location>
    </subcellularLocation>
</comment>
<protein>
    <recommendedName>
        <fullName evidence="10">U3 small nucleolar RNA-associated protein 6 homolog</fullName>
    </recommendedName>
</protein>
<dbReference type="SUPFAM" id="SSF48452">
    <property type="entry name" value="TPR-like"/>
    <property type="match status" value="2"/>
</dbReference>
<dbReference type="InterPro" id="IPR056907">
    <property type="entry name" value="UTP6_C"/>
</dbReference>
<feature type="domain" description="U3 small nucleolar RNA-associated protein 6 homolog C-terminal" evidence="7">
    <location>
        <begin position="303"/>
        <end position="568"/>
    </location>
</feature>
<dbReference type="OrthoDB" id="28112at2759"/>
<comment type="similarity">
    <text evidence="2">Belongs to the UTP6 family.</text>
</comment>
<evidence type="ECO:0000259" key="7">
    <source>
        <dbReference type="Pfam" id="PF24892"/>
    </source>
</evidence>
<evidence type="ECO:0000313" key="9">
    <source>
        <dbReference type="Proteomes" id="UP000271974"/>
    </source>
</evidence>
<dbReference type="AlphaFoldDB" id="A0A3S1HY43"/>
<evidence type="ECO:0000256" key="4">
    <source>
        <dbReference type="ARBA" id="ARBA00022737"/>
    </source>
</evidence>
<dbReference type="SMART" id="SM00386">
    <property type="entry name" value="HAT"/>
    <property type="match status" value="5"/>
</dbReference>
<evidence type="ECO:0000313" key="8">
    <source>
        <dbReference type="EMBL" id="RUS88429.1"/>
    </source>
</evidence>
<evidence type="ECO:0008006" key="10">
    <source>
        <dbReference type="Google" id="ProtNLM"/>
    </source>
</evidence>
<evidence type="ECO:0000256" key="1">
    <source>
        <dbReference type="ARBA" id="ARBA00004604"/>
    </source>
</evidence>
<comment type="caution">
    <text evidence="8">The sequence shown here is derived from an EMBL/GenBank/DDBJ whole genome shotgun (WGS) entry which is preliminary data.</text>
</comment>
<dbReference type="GO" id="GO:0032040">
    <property type="term" value="C:small-subunit processome"/>
    <property type="evidence" value="ECO:0007669"/>
    <property type="project" value="TreeGrafter"/>
</dbReference>
<dbReference type="GO" id="GO:0030515">
    <property type="term" value="F:snoRNA binding"/>
    <property type="evidence" value="ECO:0007669"/>
    <property type="project" value="InterPro"/>
</dbReference>
<evidence type="ECO:0000259" key="6">
    <source>
        <dbReference type="Pfam" id="PF08640"/>
    </source>
</evidence>